<dbReference type="SUPFAM" id="SSF53335">
    <property type="entry name" value="S-adenosyl-L-methionine-dependent methyltransferases"/>
    <property type="match status" value="1"/>
</dbReference>
<keyword evidence="4 6" id="KW-0808">Transferase</keyword>
<dbReference type="AlphaFoldDB" id="A0A3G8M4U3"/>
<feature type="binding site" evidence="6">
    <location>
        <position position="145"/>
    </location>
    <ligand>
        <name>S-adenosyl-L-methionine</name>
        <dbReference type="ChEBI" id="CHEBI:59789"/>
    </ligand>
</feature>
<gene>
    <name evidence="6 8" type="primary">rsmH</name>
    <name evidence="8" type="ORF">EHO51_09430</name>
</gene>
<comment type="catalytic activity">
    <reaction evidence="6">
        <text>cytidine(1402) in 16S rRNA + S-adenosyl-L-methionine = N(4)-methylcytidine(1402) in 16S rRNA + S-adenosyl-L-homocysteine + H(+)</text>
        <dbReference type="Rhea" id="RHEA:42928"/>
        <dbReference type="Rhea" id="RHEA-COMP:10286"/>
        <dbReference type="Rhea" id="RHEA-COMP:10287"/>
        <dbReference type="ChEBI" id="CHEBI:15378"/>
        <dbReference type="ChEBI" id="CHEBI:57856"/>
        <dbReference type="ChEBI" id="CHEBI:59789"/>
        <dbReference type="ChEBI" id="CHEBI:74506"/>
        <dbReference type="ChEBI" id="CHEBI:82748"/>
        <dbReference type="EC" id="2.1.1.199"/>
    </reaction>
</comment>
<dbReference type="Gene3D" id="1.10.150.170">
    <property type="entry name" value="Putative methyltransferase TM0872, insert domain"/>
    <property type="match status" value="1"/>
</dbReference>
<dbReference type="FunFam" id="1.10.150.170:FF:000003">
    <property type="entry name" value="Ribosomal RNA small subunit methyltransferase H"/>
    <property type="match status" value="1"/>
</dbReference>
<evidence type="ECO:0000256" key="6">
    <source>
        <dbReference type="HAMAP-Rule" id="MF_01007"/>
    </source>
</evidence>
<dbReference type="KEGG" id="mros:EHO51_09430"/>
<dbReference type="Proteomes" id="UP000273982">
    <property type="component" value="Chromosome"/>
</dbReference>
<proteinExistence type="inferred from homology"/>
<keyword evidence="3 6" id="KW-0489">Methyltransferase</keyword>
<dbReference type="EMBL" id="CP034086">
    <property type="protein sequence ID" value="AZG76936.1"/>
    <property type="molecule type" value="Genomic_DNA"/>
</dbReference>
<evidence type="ECO:0000256" key="7">
    <source>
        <dbReference type="SAM" id="MobiDB-lite"/>
    </source>
</evidence>
<name>A0A3G8M4U3_9HYPH</name>
<feature type="binding site" evidence="6">
    <location>
        <begin position="72"/>
        <end position="74"/>
    </location>
    <ligand>
        <name>S-adenosyl-L-methionine</name>
        <dbReference type="ChEBI" id="CHEBI:59789"/>
    </ligand>
</feature>
<feature type="region of interest" description="Disordered" evidence="7">
    <location>
        <begin position="1"/>
        <end position="21"/>
    </location>
</feature>
<evidence type="ECO:0000256" key="5">
    <source>
        <dbReference type="ARBA" id="ARBA00022691"/>
    </source>
</evidence>
<protein>
    <recommendedName>
        <fullName evidence="6">Ribosomal RNA small subunit methyltransferase H</fullName>
        <ecNumber evidence="6">2.1.1.199</ecNumber>
    </recommendedName>
    <alternativeName>
        <fullName evidence="6">16S rRNA m(4)C1402 methyltransferase</fullName>
    </alternativeName>
    <alternativeName>
        <fullName evidence="6">rRNA (cytosine-N(4)-)-methyltransferase RsmH</fullName>
    </alternativeName>
</protein>
<keyword evidence="6" id="KW-0963">Cytoplasm</keyword>
<evidence type="ECO:0000256" key="4">
    <source>
        <dbReference type="ARBA" id="ARBA00022679"/>
    </source>
</evidence>
<dbReference type="InterPro" id="IPR029063">
    <property type="entry name" value="SAM-dependent_MTases_sf"/>
</dbReference>
<dbReference type="SUPFAM" id="SSF81799">
    <property type="entry name" value="Putative methyltransferase TM0872, insert domain"/>
    <property type="match status" value="1"/>
</dbReference>
<reference evidence="8 9" key="1">
    <citation type="submission" date="2018-11" db="EMBL/GenBank/DDBJ databases">
        <title>Genome squencing of methanotrophic bacteria isolated from alkaline groundwater in Korea.</title>
        <authorList>
            <person name="Nguyen L.N."/>
        </authorList>
    </citation>
    <scope>NUCLEOTIDE SEQUENCE [LARGE SCALE GENOMIC DNA]</scope>
    <source>
        <strain evidence="8 9">GW6</strain>
    </source>
</reference>
<organism evidence="8 9">
    <name type="scientific">Methylocystis rosea</name>
    <dbReference type="NCBI Taxonomy" id="173366"/>
    <lineage>
        <taxon>Bacteria</taxon>
        <taxon>Pseudomonadati</taxon>
        <taxon>Pseudomonadota</taxon>
        <taxon>Alphaproteobacteria</taxon>
        <taxon>Hyphomicrobiales</taxon>
        <taxon>Methylocystaceae</taxon>
        <taxon>Methylocystis</taxon>
    </lineage>
</organism>
<feature type="binding site" evidence="6">
    <location>
        <position position="138"/>
    </location>
    <ligand>
        <name>S-adenosyl-L-methionine</name>
        <dbReference type="ChEBI" id="CHEBI:59789"/>
    </ligand>
</feature>
<dbReference type="PANTHER" id="PTHR11265:SF0">
    <property type="entry name" value="12S RRNA N4-METHYLCYTIDINE METHYLTRANSFERASE"/>
    <property type="match status" value="1"/>
</dbReference>
<keyword evidence="2 6" id="KW-0698">rRNA processing</keyword>
<dbReference type="Gene3D" id="3.40.50.150">
    <property type="entry name" value="Vaccinia Virus protein VP39"/>
    <property type="match status" value="1"/>
</dbReference>
<evidence type="ECO:0000313" key="8">
    <source>
        <dbReference type="EMBL" id="AZG76936.1"/>
    </source>
</evidence>
<comment type="subcellular location">
    <subcellularLocation>
        <location evidence="6">Cytoplasm</location>
    </subcellularLocation>
</comment>
<feature type="region of interest" description="Disordered" evidence="7">
    <location>
        <begin position="296"/>
        <end position="343"/>
    </location>
</feature>
<feature type="binding site" evidence="6">
    <location>
        <position position="117"/>
    </location>
    <ligand>
        <name>S-adenosyl-L-methionine</name>
        <dbReference type="ChEBI" id="CHEBI:59789"/>
    </ligand>
</feature>
<accession>A0A3G8M4U3</accession>
<dbReference type="GO" id="GO:0005737">
    <property type="term" value="C:cytoplasm"/>
    <property type="evidence" value="ECO:0007669"/>
    <property type="project" value="UniProtKB-SubCell"/>
</dbReference>
<dbReference type="GO" id="GO:0071424">
    <property type="term" value="F:rRNA (cytosine-N4-)-methyltransferase activity"/>
    <property type="evidence" value="ECO:0007669"/>
    <property type="project" value="UniProtKB-UniRule"/>
</dbReference>
<dbReference type="PANTHER" id="PTHR11265">
    <property type="entry name" value="S-ADENOSYL-METHYLTRANSFERASE MRAW"/>
    <property type="match status" value="1"/>
</dbReference>
<dbReference type="HAMAP" id="MF_01007">
    <property type="entry name" value="16SrRNA_methyltr_H"/>
    <property type="match status" value="1"/>
</dbReference>
<evidence type="ECO:0000256" key="3">
    <source>
        <dbReference type="ARBA" id="ARBA00022603"/>
    </source>
</evidence>
<evidence type="ECO:0000313" key="9">
    <source>
        <dbReference type="Proteomes" id="UP000273982"/>
    </source>
</evidence>
<dbReference type="InterPro" id="IPR023397">
    <property type="entry name" value="SAM-dep_MeTrfase_MraW_recog"/>
</dbReference>
<feature type="binding site" evidence="6">
    <location>
        <position position="90"/>
    </location>
    <ligand>
        <name>S-adenosyl-L-methionine</name>
        <dbReference type="ChEBI" id="CHEBI:59789"/>
    </ligand>
</feature>
<dbReference type="InterPro" id="IPR002903">
    <property type="entry name" value="RsmH"/>
</dbReference>
<evidence type="ECO:0000256" key="2">
    <source>
        <dbReference type="ARBA" id="ARBA00022552"/>
    </source>
</evidence>
<dbReference type="Pfam" id="PF01795">
    <property type="entry name" value="Methyltransf_5"/>
    <property type="match status" value="1"/>
</dbReference>
<comment type="function">
    <text evidence="6">Specifically methylates the N4 position of cytidine in position 1402 (C1402) of 16S rRNA.</text>
</comment>
<dbReference type="EC" id="2.1.1.199" evidence="6"/>
<evidence type="ECO:0000256" key="1">
    <source>
        <dbReference type="ARBA" id="ARBA00010396"/>
    </source>
</evidence>
<comment type="similarity">
    <text evidence="1 6">Belongs to the methyltransferase superfamily. RsmH family.</text>
</comment>
<feature type="compositionally biased region" description="Polar residues" evidence="7">
    <location>
        <begin position="1"/>
        <end position="10"/>
    </location>
</feature>
<dbReference type="GO" id="GO:0070475">
    <property type="term" value="P:rRNA base methylation"/>
    <property type="evidence" value="ECO:0007669"/>
    <property type="project" value="UniProtKB-UniRule"/>
</dbReference>
<keyword evidence="5 6" id="KW-0949">S-adenosyl-L-methionine</keyword>
<sequence length="371" mass="40476">MSIQTAQPQLSRLDEPALIGRTGSRRPRAARLVRSMMMTSAGTHIPVLRDEAIAALGIHRGGRYVDATFGAGGYTRAILAQPETRVLAFDRDQTAVKAGSALVQEMGERLTLIEARFSQLEDIARVQGFAPLDGVVFDIGVSSMQFDQAGRGFSFRAEGPLDMRMEGRGRSAADIVNEADAETLADILYFYGEERAARRIARAIVHDREIAPFTTTRALAEMIARVAPNRASDIHPATKSFQALRIAVNDELQELLKGLLGAERLLTEGGRLVVVTFHSLEDRIVKQFLAERCGRGETGSRRLPGETPPPPPSFVCEGRQPVTPAPAETAANPRARSAKLRYATRTAAAPYPLDERLARLARLPDRDKGKA</sequence>
<dbReference type="NCBIfam" id="TIGR00006">
    <property type="entry name" value="16S rRNA (cytosine(1402)-N(4))-methyltransferase RsmH"/>
    <property type="match status" value="1"/>
</dbReference>